<proteinExistence type="predicted"/>
<dbReference type="InParanoid" id="A2DEV9"/>
<evidence type="ECO:0000313" key="2">
    <source>
        <dbReference type="Proteomes" id="UP000001542"/>
    </source>
</evidence>
<sequence length="613" mass="70699">MWEEVFVHFDTDPPWCICFKSPSSSKITMKKIVQTTLERYNTDKKTEYSIDDFNIYRIDQNDTEISQETDLDKVFGELHNEILLRLKNNNEFEEEEDDLMPYQLASEDDQIKLHKAAELLLKNRNYVQSLSTYRLTSLPPSRQAIQLFVENDLSKRFQPESQNTESINPFSHFSFNRLLTELDSLYPVQKKGDLLVEIIKRNANAGIDCLFQEPELFMLIPKIYQDIPDITSKIIKKIQESSIKTNGVVCILSIIAKSNCIDIFCQILTTCITVADLSAKSCYEIAWILYQYRRSDILIPIVDHWLGEINNRVDESLHICLVHGALGLICSFPPVDDRFSALSKKQFDYSKITETELYTIRIIIVAALLIYEEGFLGAFSAIIDAIKNIIDIGVYFLREYPEWQLITTSIKCASRVNMTPRFPTSVFVIGDEYSIIANYRIMKPFGTCFSHSIRGLSLMSLRTQTQQRDMFVNVLESIQPFDVIFLFLGTVDIEKELPKMLQEGDTDSVVSQLEELAVIMGETVEEIKNRFPGKKIFVHKVLTPVQEALQISKYFNERIQLELSENASFVDLHLPPLYNSVDMIGGDIQDDWPDKYAKAFFNEFSENRSSKKK</sequence>
<dbReference type="RefSeq" id="XP_001581937.1">
    <property type="nucleotide sequence ID" value="XM_001581887.1"/>
</dbReference>
<dbReference type="KEGG" id="tva:5466494"/>
<protein>
    <submittedName>
        <fullName evidence="1">Uncharacterized protein</fullName>
    </submittedName>
</protein>
<accession>A2DEV9</accession>
<dbReference type="VEuPathDB" id="TrichDB:TVAGG3_0530580"/>
<keyword evidence="2" id="KW-1185">Reference proteome</keyword>
<organism evidence="1 2">
    <name type="scientific">Trichomonas vaginalis (strain ATCC PRA-98 / G3)</name>
    <dbReference type="NCBI Taxonomy" id="412133"/>
    <lineage>
        <taxon>Eukaryota</taxon>
        <taxon>Metamonada</taxon>
        <taxon>Parabasalia</taxon>
        <taxon>Trichomonadida</taxon>
        <taxon>Trichomonadidae</taxon>
        <taxon>Trichomonas</taxon>
    </lineage>
</organism>
<dbReference type="Proteomes" id="UP000001542">
    <property type="component" value="Unassembled WGS sequence"/>
</dbReference>
<evidence type="ECO:0000313" key="1">
    <source>
        <dbReference type="EMBL" id="EAY20951.1"/>
    </source>
</evidence>
<dbReference type="EMBL" id="DS113193">
    <property type="protein sequence ID" value="EAY20951.1"/>
    <property type="molecule type" value="Genomic_DNA"/>
</dbReference>
<reference evidence="1" key="2">
    <citation type="journal article" date="2007" name="Science">
        <title>Draft genome sequence of the sexually transmitted pathogen Trichomonas vaginalis.</title>
        <authorList>
            <person name="Carlton J.M."/>
            <person name="Hirt R.P."/>
            <person name="Silva J.C."/>
            <person name="Delcher A.L."/>
            <person name="Schatz M."/>
            <person name="Zhao Q."/>
            <person name="Wortman J.R."/>
            <person name="Bidwell S.L."/>
            <person name="Alsmark U.C.M."/>
            <person name="Besteiro S."/>
            <person name="Sicheritz-Ponten T."/>
            <person name="Noel C.J."/>
            <person name="Dacks J.B."/>
            <person name="Foster P.G."/>
            <person name="Simillion C."/>
            <person name="Van de Peer Y."/>
            <person name="Miranda-Saavedra D."/>
            <person name="Barton G.J."/>
            <person name="Westrop G.D."/>
            <person name="Mueller S."/>
            <person name="Dessi D."/>
            <person name="Fiori P.L."/>
            <person name="Ren Q."/>
            <person name="Paulsen I."/>
            <person name="Zhang H."/>
            <person name="Bastida-Corcuera F.D."/>
            <person name="Simoes-Barbosa A."/>
            <person name="Brown M.T."/>
            <person name="Hayes R.D."/>
            <person name="Mukherjee M."/>
            <person name="Okumura C.Y."/>
            <person name="Schneider R."/>
            <person name="Smith A.J."/>
            <person name="Vanacova S."/>
            <person name="Villalvazo M."/>
            <person name="Haas B.J."/>
            <person name="Pertea M."/>
            <person name="Feldblyum T.V."/>
            <person name="Utterback T.R."/>
            <person name="Shu C.L."/>
            <person name="Osoegawa K."/>
            <person name="de Jong P.J."/>
            <person name="Hrdy I."/>
            <person name="Horvathova L."/>
            <person name="Zubacova Z."/>
            <person name="Dolezal P."/>
            <person name="Malik S.B."/>
            <person name="Logsdon J.M. Jr."/>
            <person name="Henze K."/>
            <person name="Gupta A."/>
            <person name="Wang C.C."/>
            <person name="Dunne R.L."/>
            <person name="Upcroft J.A."/>
            <person name="Upcroft P."/>
            <person name="White O."/>
            <person name="Salzberg S.L."/>
            <person name="Tang P."/>
            <person name="Chiu C.-H."/>
            <person name="Lee Y.-S."/>
            <person name="Embley T.M."/>
            <person name="Coombs G.H."/>
            <person name="Mottram J.C."/>
            <person name="Tachezy J."/>
            <person name="Fraser-Liggett C.M."/>
            <person name="Johnson P.J."/>
        </authorList>
    </citation>
    <scope>NUCLEOTIDE SEQUENCE [LARGE SCALE GENOMIC DNA]</scope>
    <source>
        <strain evidence="1">G3</strain>
    </source>
</reference>
<dbReference type="AlphaFoldDB" id="A2DEV9"/>
<dbReference type="VEuPathDB" id="TrichDB:TVAG_172080"/>
<name>A2DEV9_TRIV3</name>
<reference evidence="1" key="1">
    <citation type="submission" date="2006-10" db="EMBL/GenBank/DDBJ databases">
        <authorList>
            <person name="Amadeo P."/>
            <person name="Zhao Q."/>
            <person name="Wortman J."/>
            <person name="Fraser-Liggett C."/>
            <person name="Carlton J."/>
        </authorList>
    </citation>
    <scope>NUCLEOTIDE SEQUENCE</scope>
    <source>
        <strain evidence="1">G3</strain>
    </source>
</reference>
<gene>
    <name evidence="1" type="ORF">TVAG_172080</name>
</gene>
<dbReference type="SUPFAM" id="SSF52266">
    <property type="entry name" value="SGNH hydrolase"/>
    <property type="match status" value="1"/>
</dbReference>